<evidence type="ECO:0000259" key="8">
    <source>
        <dbReference type="Pfam" id="PF25183"/>
    </source>
</evidence>
<dbReference type="SUPFAM" id="SSF49464">
    <property type="entry name" value="Carboxypeptidase regulatory domain-like"/>
    <property type="match status" value="1"/>
</dbReference>
<keyword evidence="5" id="KW-0472">Membrane</keyword>
<comment type="caution">
    <text evidence="9">The sequence shown here is derived from an EMBL/GenBank/DDBJ whole genome shotgun (WGS) entry which is preliminary data.</text>
</comment>
<dbReference type="OrthoDB" id="9768147at2"/>
<evidence type="ECO:0000256" key="2">
    <source>
        <dbReference type="ARBA" id="ARBA00022448"/>
    </source>
</evidence>
<keyword evidence="7" id="KW-0732">Signal</keyword>
<feature type="chain" id="PRO_5007458872" description="TonB-dependent transporter Oar-like beta-barrel domain-containing protein" evidence="7">
    <location>
        <begin position="22"/>
        <end position="1110"/>
    </location>
</feature>
<dbReference type="PANTHER" id="PTHR30069">
    <property type="entry name" value="TONB-DEPENDENT OUTER MEMBRANE RECEPTOR"/>
    <property type="match status" value="1"/>
</dbReference>
<evidence type="ECO:0000256" key="6">
    <source>
        <dbReference type="ARBA" id="ARBA00023237"/>
    </source>
</evidence>
<dbReference type="GO" id="GO:0044718">
    <property type="term" value="P:siderophore transmembrane transport"/>
    <property type="evidence" value="ECO:0007669"/>
    <property type="project" value="TreeGrafter"/>
</dbReference>
<dbReference type="Gene3D" id="2.60.40.1120">
    <property type="entry name" value="Carboxypeptidase-like, regulatory domain"/>
    <property type="match status" value="1"/>
</dbReference>
<evidence type="ECO:0000256" key="1">
    <source>
        <dbReference type="ARBA" id="ARBA00004571"/>
    </source>
</evidence>
<feature type="domain" description="TonB-dependent transporter Oar-like beta-barrel" evidence="8">
    <location>
        <begin position="233"/>
        <end position="1043"/>
    </location>
</feature>
<keyword evidence="6" id="KW-0998">Cell outer membrane</keyword>
<accession>A0A133QN31</accession>
<evidence type="ECO:0000313" key="10">
    <source>
        <dbReference type="Proteomes" id="UP000070533"/>
    </source>
</evidence>
<dbReference type="STRING" id="28128.HMPREF3226_00199"/>
<dbReference type="AlphaFoldDB" id="A0A133QN31"/>
<dbReference type="PANTHER" id="PTHR30069:SF46">
    <property type="entry name" value="OAR PROTEIN"/>
    <property type="match status" value="1"/>
</dbReference>
<dbReference type="GO" id="GO:0009279">
    <property type="term" value="C:cell outer membrane"/>
    <property type="evidence" value="ECO:0007669"/>
    <property type="project" value="UniProtKB-SubCell"/>
</dbReference>
<feature type="signal peptide" evidence="7">
    <location>
        <begin position="1"/>
        <end position="21"/>
    </location>
</feature>
<keyword evidence="4" id="KW-0812">Transmembrane</keyword>
<dbReference type="Gene3D" id="2.40.170.20">
    <property type="entry name" value="TonB-dependent receptor, beta-barrel domain"/>
    <property type="match status" value="1"/>
</dbReference>
<reference evidence="10" key="1">
    <citation type="submission" date="2016-01" db="EMBL/GenBank/DDBJ databases">
        <authorList>
            <person name="Mitreva M."/>
            <person name="Pepin K.H."/>
            <person name="Mihindukulasuriya K.A."/>
            <person name="Fulton R."/>
            <person name="Fronick C."/>
            <person name="O'Laughlin M."/>
            <person name="Miner T."/>
            <person name="Herter B."/>
            <person name="Rosa B.A."/>
            <person name="Cordes M."/>
            <person name="Tomlinson C."/>
            <person name="Wollam A."/>
            <person name="Palsikar V.B."/>
            <person name="Mardis E.R."/>
            <person name="Wilson R.K."/>
        </authorList>
    </citation>
    <scope>NUCLEOTIDE SEQUENCE [LARGE SCALE GENOMIC DNA]</scope>
    <source>
        <strain evidence="10">MJR7716</strain>
    </source>
</reference>
<comment type="subcellular location">
    <subcellularLocation>
        <location evidence="1">Cell outer membrane</location>
        <topology evidence="1">Multi-pass membrane protein</topology>
    </subcellularLocation>
</comment>
<dbReference type="SUPFAM" id="SSF56935">
    <property type="entry name" value="Porins"/>
    <property type="match status" value="1"/>
</dbReference>
<keyword evidence="2" id="KW-0813">Transport</keyword>
<organism evidence="9 10">
    <name type="scientific">Prevotella corporis</name>
    <dbReference type="NCBI Taxonomy" id="28128"/>
    <lineage>
        <taxon>Bacteria</taxon>
        <taxon>Pseudomonadati</taxon>
        <taxon>Bacteroidota</taxon>
        <taxon>Bacteroidia</taxon>
        <taxon>Bacteroidales</taxon>
        <taxon>Prevotellaceae</taxon>
        <taxon>Prevotella</taxon>
    </lineage>
</organism>
<dbReference type="PATRIC" id="fig|28128.5.peg.199"/>
<evidence type="ECO:0000256" key="7">
    <source>
        <dbReference type="SAM" id="SignalP"/>
    </source>
</evidence>
<name>A0A133QN31_9BACT</name>
<evidence type="ECO:0000313" key="9">
    <source>
        <dbReference type="EMBL" id="KXA44282.1"/>
    </source>
</evidence>
<keyword evidence="10" id="KW-1185">Reference proteome</keyword>
<dbReference type="Proteomes" id="UP000070533">
    <property type="component" value="Unassembled WGS sequence"/>
</dbReference>
<dbReference type="EMBL" id="LRQG01000010">
    <property type="protein sequence ID" value="KXA44282.1"/>
    <property type="molecule type" value="Genomic_DNA"/>
</dbReference>
<dbReference type="InterPro" id="IPR057601">
    <property type="entry name" value="Oar-like_b-barrel"/>
</dbReference>
<sequence>MQKRLLFLFALLVMFASTLSAQVTTSALGGKVTLSGSNEPLIGASVQVVHEPSGTRYATVTNIDGRYEIQGMRTGGPYSVTVSYVGHKSKTYTGIMLQLGEVYKLSPALSEDANELGEVVVTGKASKFSLEKTGATTNISNAQMTALPTINRSISDIARISPYANGMSFAGGDGRSTNFTLDGANFNNNFGLSSALPGGGNPISMDAIDEVQVVIAPYDVRQTNFIGGGINAVTKSGTNTFKGTAYIYHNNENMHGNRIDHTDLGERGTNRNTTYGFTLGGPILKNKLFFFANFETSKVPSVANRWHPSADGIAGKTDYISRTTIADMQKVQEFMRSKYGYDTGAYDAFPADESNTKFLARLDWNINQNHHLALRYNTTTNKAWNPTNGNSGNTGFRLRGFNRLSQYSMAFANSMYSMENKINSISADLNSRFGKNISNQLLVTYTNIKDMRGSNSSPFPFIDIMYDYSTGDYPTIDSKTGQNIAVDFGGYNVKQTLEPYMSLGYELFTYNNGVNNKITTITDNFTYYLGSHKLTAGLSFEHQMANNSYMRNGTGYYRYRSLNDFLTGAAPEAVALTYGYAGNLNPAAEVSFNQYGLYLQDEWNVLDNLKLTGGIRFDNISYDDDDIMRNNAIYELDFGGRHIDTGKWAKSNIQISPRFGFTWDVFKDRTLKVRGGSGIFTGRLPLVFFTNMPSNSGMVQNLVSAVTRYTNGVVTSRDPRLDKFTGGIVTDVNQMRDMLGAPESITPEQGTVPSSIAAIASDFKMPQVWKSSIAVDYQIPTSFPFTATAEFTYTKKINDVRLVNWNIKDAEMPTWERLNGADNRYLYPTNFTYNKVSDACVLENTHKGYGWTFNLTLNAEPIDNLSIMAAYTHTVMKEVSGMPGSNASSAWQGLYTVNGPNSDALQNSQYVIPDRLIASVSYTYHHDHFALFYTGYSPRGYSYFYYGDINNDKIANDLMYIPADDSQIHFTHESDRQLFWNYVNQDSYLKNHKGEYAEAYSARAPFVHRFDFRWAHDFTFNIGNTRHNLQLSANVMNIGNLFNSKWGVEKNMNGSFGGQFLKVDKIDANNVPYFSMRKDKEGNAPTKTWSFDKNYNQCWMLQIGVKYFFN</sequence>
<dbReference type="InterPro" id="IPR039426">
    <property type="entry name" value="TonB-dep_rcpt-like"/>
</dbReference>
<dbReference type="InterPro" id="IPR008969">
    <property type="entry name" value="CarboxyPept-like_regulatory"/>
</dbReference>
<dbReference type="InterPro" id="IPR036942">
    <property type="entry name" value="Beta-barrel_TonB_sf"/>
</dbReference>
<evidence type="ECO:0000256" key="3">
    <source>
        <dbReference type="ARBA" id="ARBA00022452"/>
    </source>
</evidence>
<keyword evidence="3" id="KW-1134">Transmembrane beta strand</keyword>
<dbReference type="Pfam" id="PF25183">
    <property type="entry name" value="OMP_b-brl_4"/>
    <property type="match status" value="1"/>
</dbReference>
<dbReference type="RefSeq" id="WP_060940010.1">
    <property type="nucleotide sequence ID" value="NZ_KQ957189.1"/>
</dbReference>
<proteinExistence type="predicted"/>
<dbReference type="Pfam" id="PF13620">
    <property type="entry name" value="CarboxypepD_reg"/>
    <property type="match status" value="1"/>
</dbReference>
<evidence type="ECO:0000256" key="5">
    <source>
        <dbReference type="ARBA" id="ARBA00023136"/>
    </source>
</evidence>
<evidence type="ECO:0000256" key="4">
    <source>
        <dbReference type="ARBA" id="ARBA00022692"/>
    </source>
</evidence>
<dbReference type="eggNOG" id="COG4771">
    <property type="taxonomic scope" value="Bacteria"/>
</dbReference>
<dbReference type="GO" id="GO:0015344">
    <property type="term" value="F:siderophore uptake transmembrane transporter activity"/>
    <property type="evidence" value="ECO:0007669"/>
    <property type="project" value="TreeGrafter"/>
</dbReference>
<gene>
    <name evidence="9" type="ORF">HMPREF3226_00199</name>
</gene>
<protein>
    <recommendedName>
        <fullName evidence="8">TonB-dependent transporter Oar-like beta-barrel domain-containing protein</fullName>
    </recommendedName>
</protein>